<name>A0ABM4DCK1_HYDVU</name>
<protein>
    <submittedName>
        <fullName evidence="3">Uncharacterized protein LOC136089956</fullName>
    </submittedName>
</protein>
<dbReference type="InterPro" id="IPR013087">
    <property type="entry name" value="Znf_C2H2_type"/>
</dbReference>
<accession>A0ABM4DCK1</accession>
<proteinExistence type="predicted"/>
<keyword evidence="2" id="KW-1185">Reference proteome</keyword>
<sequence>MSKLDLKASNHCGKKMKSLLSYIIHYQSHRNLANIQFPCCIQNCRIIFKTHSTFKLHIRKEHNKSIIENKPTTEINNISQSFKCDIALCKKVCAGLSQFILHLKLHLDSLDRVHCPYMNCKSSYTNRNSFASHITRRHKQWDSSFIMPLYVVHSLNSSNLNNNKDVNTLDQESISCGSLEHYENKEFHDCIDDISSEKYLKDQALFFLKLQVKNIFPASCVQSIFDELMVVNNLSTQFSVQSLTSAISNQSSDICENILSEFSKSEQIKINSLYALSTNKKRKAYFHKNMSYISPIEFTLGFDANKKFRTVHHVPIKDLLKMMYNKHSNEPGFWVKHEENFGIYSDLLSGSLIQDIAKSDDKILYLILYQDSFEIVNPIGSGRKKHKILAVYLTLANIPSHKRYALEQLQLVLMCKDADLKYFGLSKVFAPIFSELAEISGFVSVSESLSIKTKLLCILGVNLGSHSIGGFCENFSTVSHFCRYCLATRAEFDFNPQFCGLNRTESSHNNSLFQLAQNNGNNFEGIKFNSPFNGLCGFHVSTGLPPCLAHDIFEGVASRDMYLFVKYFVSKRWFSFNNINRRINMQKYFEGDALDKPCEMNKTSSTEKLSGHAVQNWVFLRLFPLYIGIYILDFEDPVWLLYLRLKEIVEIICSPKIDIQHIAYLQVLINGYLSSRRELFSTSKLLPKHHYLSHYPQLILRYGPLMRVFTLRFEQKHSYFKKCARNFNNYKHVCKTLTETHQLLQSYNNSSIPSSKIYAVNSFSFNVKNFSSIISEAIITTCGQLPDTFSTHIVYQGTHYKKDLFLIFDFTKDHELPIFARILFLFFDTHGNEYALINEQNTQFVHELGMYEVCRENNEIRCIMIASLIDYLPLPSYEHCNRSFISLKHSFSCSSNNYRFT</sequence>
<gene>
    <name evidence="3" type="primary">LOC136089956</name>
</gene>
<dbReference type="SMART" id="SM00355">
    <property type="entry name" value="ZnF_C2H2"/>
    <property type="match status" value="4"/>
</dbReference>
<dbReference type="GeneID" id="136089956"/>
<dbReference type="PANTHER" id="PTHR31912">
    <property type="entry name" value="IP13529P"/>
    <property type="match status" value="1"/>
</dbReference>
<dbReference type="Proteomes" id="UP001652625">
    <property type="component" value="Chromosome 13"/>
</dbReference>
<dbReference type="PANTHER" id="PTHR31912:SF35">
    <property type="entry name" value="C2H2-TYPE DOMAIN-CONTAINING PROTEIN"/>
    <property type="match status" value="1"/>
</dbReference>
<dbReference type="RefSeq" id="XP_065672130.1">
    <property type="nucleotide sequence ID" value="XM_065816058.1"/>
</dbReference>
<dbReference type="PROSITE" id="PS00028">
    <property type="entry name" value="ZINC_FINGER_C2H2_1"/>
    <property type="match status" value="2"/>
</dbReference>
<feature type="domain" description="C2H2-type" evidence="1">
    <location>
        <begin position="39"/>
        <end position="62"/>
    </location>
</feature>
<evidence type="ECO:0000313" key="2">
    <source>
        <dbReference type="Proteomes" id="UP001652625"/>
    </source>
</evidence>
<reference evidence="3" key="1">
    <citation type="submission" date="2025-08" db="UniProtKB">
        <authorList>
            <consortium name="RefSeq"/>
        </authorList>
    </citation>
    <scope>IDENTIFICATION</scope>
</reference>
<feature type="domain" description="C2H2-type" evidence="1">
    <location>
        <begin position="84"/>
        <end position="106"/>
    </location>
</feature>
<evidence type="ECO:0000313" key="3">
    <source>
        <dbReference type="RefSeq" id="XP_065672130.1"/>
    </source>
</evidence>
<evidence type="ECO:0000259" key="1">
    <source>
        <dbReference type="PROSITE" id="PS00028"/>
    </source>
</evidence>
<organism evidence="2 3">
    <name type="scientific">Hydra vulgaris</name>
    <name type="common">Hydra</name>
    <name type="synonym">Hydra attenuata</name>
    <dbReference type="NCBI Taxonomy" id="6087"/>
    <lineage>
        <taxon>Eukaryota</taxon>
        <taxon>Metazoa</taxon>
        <taxon>Cnidaria</taxon>
        <taxon>Hydrozoa</taxon>
        <taxon>Hydroidolina</taxon>
        <taxon>Anthoathecata</taxon>
        <taxon>Aplanulata</taxon>
        <taxon>Hydridae</taxon>
        <taxon>Hydra</taxon>
    </lineage>
</organism>